<gene>
    <name evidence="11" type="ORF">SADUNF_Sadunf01G0103300</name>
</gene>
<reference evidence="11 12" key="1">
    <citation type="submission" date="2020-10" db="EMBL/GenBank/DDBJ databases">
        <title>Plant Genome Project.</title>
        <authorList>
            <person name="Zhang R.-G."/>
        </authorList>
    </citation>
    <scope>NUCLEOTIDE SEQUENCE [LARGE SCALE GENOMIC DNA]</scope>
    <source>
        <strain evidence="11">FAFU-HL-1</strain>
        <tissue evidence="11">Leaf</tissue>
    </source>
</reference>
<dbReference type="Proteomes" id="UP000657918">
    <property type="component" value="Unassembled WGS sequence"/>
</dbReference>
<dbReference type="Gene3D" id="3.80.10.10">
    <property type="entry name" value="Ribonuclease Inhibitor"/>
    <property type="match status" value="1"/>
</dbReference>
<dbReference type="PANTHER" id="PTHR27004:SF463">
    <property type="entry name" value="RECEPTOR-LIKE PROTEIN 12"/>
    <property type="match status" value="1"/>
</dbReference>
<sequence>MRHWAPYAIIHLECSHDQFSSSLPSRIFENLAYPCQNILAGEIPQGYQFETFTSASFEGSIGLCGPSLTKTCSHALPPMEPNADHENSTWGLDLVVEVEWADTVAINI</sequence>
<evidence type="ECO:0000256" key="6">
    <source>
        <dbReference type="ARBA" id="ARBA00022737"/>
    </source>
</evidence>
<evidence type="ECO:0000256" key="10">
    <source>
        <dbReference type="ARBA" id="ARBA00023180"/>
    </source>
</evidence>
<keyword evidence="9" id="KW-0675">Receptor</keyword>
<protein>
    <submittedName>
        <fullName evidence="11">Uncharacterized protein</fullName>
    </submittedName>
</protein>
<keyword evidence="3" id="KW-1003">Cell membrane</keyword>
<dbReference type="EMBL" id="JADGMS010000001">
    <property type="protein sequence ID" value="KAF9689545.1"/>
    <property type="molecule type" value="Genomic_DNA"/>
</dbReference>
<organism evidence="11 12">
    <name type="scientific">Salix dunnii</name>
    <dbReference type="NCBI Taxonomy" id="1413687"/>
    <lineage>
        <taxon>Eukaryota</taxon>
        <taxon>Viridiplantae</taxon>
        <taxon>Streptophyta</taxon>
        <taxon>Embryophyta</taxon>
        <taxon>Tracheophyta</taxon>
        <taxon>Spermatophyta</taxon>
        <taxon>Magnoliopsida</taxon>
        <taxon>eudicotyledons</taxon>
        <taxon>Gunneridae</taxon>
        <taxon>Pentapetalae</taxon>
        <taxon>rosids</taxon>
        <taxon>fabids</taxon>
        <taxon>Malpighiales</taxon>
        <taxon>Salicaceae</taxon>
        <taxon>Saliceae</taxon>
        <taxon>Salix</taxon>
    </lineage>
</organism>
<dbReference type="AlphaFoldDB" id="A0A835NBB5"/>
<dbReference type="GO" id="GO:0005886">
    <property type="term" value="C:plasma membrane"/>
    <property type="evidence" value="ECO:0007669"/>
    <property type="project" value="UniProtKB-SubCell"/>
</dbReference>
<evidence type="ECO:0000256" key="1">
    <source>
        <dbReference type="ARBA" id="ARBA00004251"/>
    </source>
</evidence>
<comment type="subcellular location">
    <subcellularLocation>
        <location evidence="1">Cell membrane</location>
        <topology evidence="1">Single-pass type I membrane protein</topology>
    </subcellularLocation>
</comment>
<name>A0A835NBB5_9ROSI</name>
<accession>A0A835NBB5</accession>
<dbReference type="OrthoDB" id="994806at2759"/>
<evidence type="ECO:0000256" key="3">
    <source>
        <dbReference type="ARBA" id="ARBA00022475"/>
    </source>
</evidence>
<evidence type="ECO:0000256" key="5">
    <source>
        <dbReference type="ARBA" id="ARBA00022692"/>
    </source>
</evidence>
<evidence type="ECO:0000256" key="9">
    <source>
        <dbReference type="ARBA" id="ARBA00023170"/>
    </source>
</evidence>
<keyword evidence="7" id="KW-1133">Transmembrane helix</keyword>
<keyword evidence="4" id="KW-0433">Leucine-rich repeat</keyword>
<evidence type="ECO:0000313" key="11">
    <source>
        <dbReference type="EMBL" id="KAF9689545.1"/>
    </source>
</evidence>
<proteinExistence type="inferred from homology"/>
<keyword evidence="5" id="KW-0812">Transmembrane</keyword>
<keyword evidence="6" id="KW-0677">Repeat</keyword>
<comment type="caution">
    <text evidence="11">The sequence shown here is derived from an EMBL/GenBank/DDBJ whole genome shotgun (WGS) entry which is preliminary data.</text>
</comment>
<comment type="similarity">
    <text evidence="2">Belongs to the RLP family.</text>
</comment>
<dbReference type="InterPro" id="IPR032675">
    <property type="entry name" value="LRR_dom_sf"/>
</dbReference>
<dbReference type="PANTHER" id="PTHR27004">
    <property type="entry name" value="RECEPTOR-LIKE PROTEIN 12 ISOFORM X1"/>
    <property type="match status" value="1"/>
</dbReference>
<keyword evidence="8" id="KW-0472">Membrane</keyword>
<evidence type="ECO:0000313" key="12">
    <source>
        <dbReference type="Proteomes" id="UP000657918"/>
    </source>
</evidence>
<evidence type="ECO:0000256" key="4">
    <source>
        <dbReference type="ARBA" id="ARBA00022614"/>
    </source>
</evidence>
<keyword evidence="12" id="KW-1185">Reference proteome</keyword>
<evidence type="ECO:0000256" key="7">
    <source>
        <dbReference type="ARBA" id="ARBA00022989"/>
    </source>
</evidence>
<keyword evidence="10" id="KW-0325">Glycoprotein</keyword>
<evidence type="ECO:0000256" key="2">
    <source>
        <dbReference type="ARBA" id="ARBA00009592"/>
    </source>
</evidence>
<evidence type="ECO:0000256" key="8">
    <source>
        <dbReference type="ARBA" id="ARBA00023136"/>
    </source>
</evidence>